<evidence type="ECO:0000313" key="3">
    <source>
        <dbReference type="Proteomes" id="UP000694865"/>
    </source>
</evidence>
<dbReference type="InterPro" id="IPR011333">
    <property type="entry name" value="SKP1/BTB/POZ_sf"/>
</dbReference>
<dbReference type="InterPro" id="IPR000210">
    <property type="entry name" value="BTB/POZ_dom"/>
</dbReference>
<dbReference type="Gene3D" id="3.30.710.10">
    <property type="entry name" value="Potassium Channel Kv1.1, Chain A"/>
    <property type="match status" value="1"/>
</dbReference>
<keyword evidence="3" id="KW-1185">Reference proteome</keyword>
<gene>
    <name evidence="4" type="primary">LOC100370142</name>
</gene>
<evidence type="ECO:0000256" key="1">
    <source>
        <dbReference type="SAM" id="MobiDB-lite"/>
    </source>
</evidence>
<sequence>MMFVYRKLMARRRQDTNAAENGTEPVNDNKEAEESKVQSPKKVKKQKAKPVKVCDKNAEKAQVEEKGQHTQVETYISRIKYNDTRFNNEPDFSLHTEDIEFRIHSSLLKEKSEYIQKALSAEAKCIDSVGKGHGIEFVKPPPTARALRILMDYVYTEKMIVADDEKQEVYIAARVLGIQVDEEKLIGWNNPK</sequence>
<dbReference type="RefSeq" id="XP_002730545.1">
    <property type="nucleotide sequence ID" value="XM_002730499.2"/>
</dbReference>
<dbReference type="Proteomes" id="UP000694865">
    <property type="component" value="Unplaced"/>
</dbReference>
<dbReference type="SUPFAM" id="SSF54695">
    <property type="entry name" value="POZ domain"/>
    <property type="match status" value="1"/>
</dbReference>
<protein>
    <submittedName>
        <fullName evidence="4">Uncharacterized protein LOC100370142</fullName>
    </submittedName>
</protein>
<dbReference type="PROSITE" id="PS50097">
    <property type="entry name" value="BTB"/>
    <property type="match status" value="1"/>
</dbReference>
<evidence type="ECO:0000313" key="4">
    <source>
        <dbReference type="RefSeq" id="XP_002730545.1"/>
    </source>
</evidence>
<organism evidence="3 4">
    <name type="scientific">Saccoglossus kowalevskii</name>
    <name type="common">Acorn worm</name>
    <dbReference type="NCBI Taxonomy" id="10224"/>
    <lineage>
        <taxon>Eukaryota</taxon>
        <taxon>Metazoa</taxon>
        <taxon>Hemichordata</taxon>
        <taxon>Enteropneusta</taxon>
        <taxon>Harrimaniidae</taxon>
        <taxon>Saccoglossus</taxon>
    </lineage>
</organism>
<name>A0ABM0GIG8_SACKO</name>
<reference evidence="4" key="1">
    <citation type="submission" date="2025-08" db="UniProtKB">
        <authorList>
            <consortium name="RefSeq"/>
        </authorList>
    </citation>
    <scope>IDENTIFICATION</scope>
    <source>
        <tissue evidence="4">Testes</tissue>
    </source>
</reference>
<evidence type="ECO:0000259" key="2">
    <source>
        <dbReference type="PROSITE" id="PS50097"/>
    </source>
</evidence>
<feature type="domain" description="BTB" evidence="2">
    <location>
        <begin position="90"/>
        <end position="163"/>
    </location>
</feature>
<feature type="compositionally biased region" description="Basic residues" evidence="1">
    <location>
        <begin position="39"/>
        <end position="50"/>
    </location>
</feature>
<feature type="compositionally biased region" description="Basic and acidic residues" evidence="1">
    <location>
        <begin position="27"/>
        <end position="36"/>
    </location>
</feature>
<proteinExistence type="predicted"/>
<dbReference type="GeneID" id="100370142"/>
<accession>A0ABM0GIG8</accession>
<feature type="region of interest" description="Disordered" evidence="1">
    <location>
        <begin position="7"/>
        <end position="51"/>
    </location>
</feature>
<dbReference type="Pfam" id="PF00651">
    <property type="entry name" value="BTB"/>
    <property type="match status" value="1"/>
</dbReference>
<feature type="compositionally biased region" description="Polar residues" evidence="1">
    <location>
        <begin position="16"/>
        <end position="26"/>
    </location>
</feature>